<keyword evidence="1" id="KW-1133">Transmembrane helix</keyword>
<dbReference type="RefSeq" id="WP_143562723.1">
    <property type="nucleotide sequence ID" value="NZ_BMPL01000001.1"/>
</dbReference>
<dbReference type="AlphaFoldDB" id="A0A553JUZ1"/>
<keyword evidence="1" id="KW-0472">Membrane</keyword>
<organism evidence="2 3">
    <name type="scientific">Shewanella hanedai</name>
    <name type="common">Alteromonas hanedai</name>
    <dbReference type="NCBI Taxonomy" id="25"/>
    <lineage>
        <taxon>Bacteria</taxon>
        <taxon>Pseudomonadati</taxon>
        <taxon>Pseudomonadota</taxon>
        <taxon>Gammaproteobacteria</taxon>
        <taxon>Alteromonadales</taxon>
        <taxon>Shewanellaceae</taxon>
        <taxon>Shewanella</taxon>
    </lineage>
</organism>
<evidence type="ECO:0000256" key="1">
    <source>
        <dbReference type="SAM" id="Phobius"/>
    </source>
</evidence>
<name>A0A553JUZ1_SHEHA</name>
<accession>A0A553JUZ1</accession>
<feature type="transmembrane region" description="Helical" evidence="1">
    <location>
        <begin position="16"/>
        <end position="35"/>
    </location>
</feature>
<evidence type="ECO:0000313" key="2">
    <source>
        <dbReference type="EMBL" id="TRY16277.1"/>
    </source>
</evidence>
<proteinExistence type="predicted"/>
<keyword evidence="1" id="KW-0812">Transmembrane</keyword>
<gene>
    <name evidence="2" type="ORF">FN961_01215</name>
</gene>
<dbReference type="Proteomes" id="UP000318126">
    <property type="component" value="Unassembled WGS sequence"/>
</dbReference>
<reference evidence="3" key="1">
    <citation type="submission" date="2019-07" db="EMBL/GenBank/DDBJ databases">
        <title>Shewanella sp. YLB-08 draft genomic sequence.</title>
        <authorList>
            <person name="Yu L."/>
        </authorList>
    </citation>
    <scope>NUCLEOTIDE SEQUENCE [LARGE SCALE GENOMIC DNA]</scope>
    <source>
        <strain evidence="3">JCM 20706</strain>
    </source>
</reference>
<evidence type="ECO:0000313" key="3">
    <source>
        <dbReference type="Proteomes" id="UP000318126"/>
    </source>
</evidence>
<protein>
    <submittedName>
        <fullName evidence="2">Uncharacterized protein</fullName>
    </submittedName>
</protein>
<comment type="caution">
    <text evidence="2">The sequence shown here is derived from an EMBL/GenBank/DDBJ whole genome shotgun (WGS) entry which is preliminary data.</text>
</comment>
<dbReference type="EMBL" id="VKGK01000001">
    <property type="protein sequence ID" value="TRY16277.1"/>
    <property type="molecule type" value="Genomic_DNA"/>
</dbReference>
<sequence length="94" mass="10804">MKNELGLRVDDPVSPVSWIILGVICLITVIIWIYIKQKKLDPSNLSTSHQRFPLGGQCYLISIETEGKKYKLYETPRGLIKLDLDYQQPNDLEV</sequence>
<keyword evidence="3" id="KW-1185">Reference proteome</keyword>